<dbReference type="HOGENOM" id="CLU_026939_1_0_1"/>
<feature type="transmembrane region" description="Helical" evidence="6">
    <location>
        <begin position="20"/>
        <end position="42"/>
    </location>
</feature>
<dbReference type="InterPro" id="IPR053247">
    <property type="entry name" value="GPCR_GPR1/git3-like"/>
</dbReference>
<dbReference type="Gene3D" id="1.20.1070.10">
    <property type="entry name" value="Rhodopsin 7-helix transmembrane proteins"/>
    <property type="match status" value="1"/>
</dbReference>
<evidence type="ECO:0000313" key="8">
    <source>
        <dbReference type="EMBL" id="EGE07764.1"/>
    </source>
</evidence>
<sequence>MSVAIPSGELVPPAGRLTQIANWLAVAAFLANTMLLVSYAVLPVKVTHRHYLNVCLILGIMSLQLGFMIPLASKPHQCYNEITPNDMFSEMSCAWSGAVVLFGAWTSVTWSFFRTLSLHLQICWNLVLGQRFFLGSLAVGWAIPPMGITIGLVLTGVSYRFGTICHINHDHSIADFWGPILSISGASMLVHLITLLYCMQVYIRSVFEEKPPTDTSSAFPSYTGSVTTLTYRATFKRVKHVIKMQWRGIAVVLVVMTYAIFFTLVFISLDKSVEKTPENIDRAHPWLICIVLTNGNVKKCLPESQMSLGGPSEGLVLTVLLLLPCCGFWSVLLLGRVSMIPGWVHFFRSKFQPKQEFPPRGITPNKDYAMLSSSSRYNNTKSPDPLLSMSRQSDLSMTTFKVSGAKESVDCTRDEIKYPNPVMSFSRPRPPSAQRAEPNVRDWDPQSTFAPGAAAARTRGYHPSESRCSDRNV</sequence>
<dbReference type="Proteomes" id="UP000009169">
    <property type="component" value="Unassembled WGS sequence"/>
</dbReference>
<keyword evidence="3 6" id="KW-1133">Transmembrane helix</keyword>
<feature type="transmembrane region" description="Helical" evidence="6">
    <location>
        <begin position="246"/>
        <end position="269"/>
    </location>
</feature>
<feature type="transmembrane region" description="Helical" evidence="6">
    <location>
        <begin position="176"/>
        <end position="198"/>
    </location>
</feature>
<comment type="subcellular location">
    <subcellularLocation>
        <location evidence="1">Membrane</location>
        <topology evidence="1">Multi-pass membrane protein</topology>
    </subcellularLocation>
</comment>
<organism evidence="8 9">
    <name type="scientific">Trichophyton equinum (strain ATCC MYA-4606 / CBS 127.97)</name>
    <name type="common">Horse ringworm fungus</name>
    <dbReference type="NCBI Taxonomy" id="559882"/>
    <lineage>
        <taxon>Eukaryota</taxon>
        <taxon>Fungi</taxon>
        <taxon>Dikarya</taxon>
        <taxon>Ascomycota</taxon>
        <taxon>Pezizomycotina</taxon>
        <taxon>Eurotiomycetes</taxon>
        <taxon>Eurotiomycetidae</taxon>
        <taxon>Onygenales</taxon>
        <taxon>Arthrodermataceae</taxon>
        <taxon>Trichophyton</taxon>
    </lineage>
</organism>
<name>F2Q0U6_TRIEC</name>
<feature type="region of interest" description="Disordered" evidence="5">
    <location>
        <begin position="420"/>
        <end position="473"/>
    </location>
</feature>
<dbReference type="OrthoDB" id="26203at2759"/>
<keyword evidence="9" id="KW-1185">Reference proteome</keyword>
<evidence type="ECO:0000256" key="1">
    <source>
        <dbReference type="ARBA" id="ARBA00004141"/>
    </source>
</evidence>
<dbReference type="VEuPathDB" id="FungiDB:TEQG_06796"/>
<reference evidence="9" key="1">
    <citation type="journal article" date="2012" name="MBio">
        <title>Comparative genome analysis of Trichophyton rubrum and related dermatophytes reveals candidate genes involved in infection.</title>
        <authorList>
            <person name="Martinez D.A."/>
            <person name="Oliver B.G."/>
            <person name="Graeser Y."/>
            <person name="Goldberg J.M."/>
            <person name="Li W."/>
            <person name="Martinez-Rossi N.M."/>
            <person name="Monod M."/>
            <person name="Shelest E."/>
            <person name="Barton R.C."/>
            <person name="Birch E."/>
            <person name="Brakhage A.A."/>
            <person name="Chen Z."/>
            <person name="Gurr S.J."/>
            <person name="Heiman D."/>
            <person name="Heitman J."/>
            <person name="Kosti I."/>
            <person name="Rossi A."/>
            <person name="Saif S."/>
            <person name="Samalova M."/>
            <person name="Saunders C.W."/>
            <person name="Shea T."/>
            <person name="Summerbell R.C."/>
            <person name="Xu J."/>
            <person name="Young S."/>
            <person name="Zeng Q."/>
            <person name="Birren B.W."/>
            <person name="Cuomo C.A."/>
            <person name="White T.C."/>
        </authorList>
    </citation>
    <scope>NUCLEOTIDE SEQUENCE [LARGE SCALE GENOMIC DNA]</scope>
    <source>
        <strain evidence="9">ATCC MYA-4606 / CBS 127.97</strain>
    </source>
</reference>
<dbReference type="EMBL" id="DS995765">
    <property type="protein sequence ID" value="EGE07764.1"/>
    <property type="molecule type" value="Genomic_DNA"/>
</dbReference>
<evidence type="ECO:0000256" key="4">
    <source>
        <dbReference type="ARBA" id="ARBA00023136"/>
    </source>
</evidence>
<evidence type="ECO:0000259" key="7">
    <source>
        <dbReference type="PROSITE" id="PS50261"/>
    </source>
</evidence>
<evidence type="ECO:0000256" key="2">
    <source>
        <dbReference type="ARBA" id="ARBA00022692"/>
    </source>
</evidence>
<dbReference type="AlphaFoldDB" id="F2Q0U6"/>
<dbReference type="GO" id="GO:0007166">
    <property type="term" value="P:cell surface receptor signaling pathway"/>
    <property type="evidence" value="ECO:0007669"/>
    <property type="project" value="InterPro"/>
</dbReference>
<feature type="domain" description="G-protein coupled receptors family 2 profile 2" evidence="7">
    <location>
        <begin position="14"/>
        <end position="204"/>
    </location>
</feature>
<dbReference type="GO" id="GO:0016020">
    <property type="term" value="C:membrane"/>
    <property type="evidence" value="ECO:0007669"/>
    <property type="project" value="UniProtKB-SubCell"/>
</dbReference>
<dbReference type="InterPro" id="IPR017981">
    <property type="entry name" value="GPCR_2-like_7TM"/>
</dbReference>
<dbReference type="PROSITE" id="PS50261">
    <property type="entry name" value="G_PROTEIN_RECEP_F2_4"/>
    <property type="match status" value="1"/>
</dbReference>
<dbReference type="PANTHER" id="PTHR42058:SF1">
    <property type="entry name" value="G-PROTEIN COUPLED RECEPTORS FAMILY 2 PROFILE 2 DOMAIN-CONTAINING PROTEIN"/>
    <property type="match status" value="1"/>
</dbReference>
<feature type="transmembrane region" description="Helical" evidence="6">
    <location>
        <begin position="314"/>
        <end position="335"/>
    </location>
</feature>
<accession>F2Q0U6</accession>
<feature type="compositionally biased region" description="Basic and acidic residues" evidence="5">
    <location>
        <begin position="462"/>
        <end position="473"/>
    </location>
</feature>
<evidence type="ECO:0000256" key="3">
    <source>
        <dbReference type="ARBA" id="ARBA00022989"/>
    </source>
</evidence>
<dbReference type="eggNOG" id="ENOG502RY0W">
    <property type="taxonomic scope" value="Eukaryota"/>
</dbReference>
<feature type="transmembrane region" description="Helical" evidence="6">
    <location>
        <begin position="54"/>
        <end position="73"/>
    </location>
</feature>
<evidence type="ECO:0000256" key="6">
    <source>
        <dbReference type="SAM" id="Phobius"/>
    </source>
</evidence>
<evidence type="ECO:0000256" key="5">
    <source>
        <dbReference type="SAM" id="MobiDB-lite"/>
    </source>
</evidence>
<feature type="transmembrane region" description="Helical" evidence="6">
    <location>
        <begin position="133"/>
        <end position="156"/>
    </location>
</feature>
<dbReference type="PANTHER" id="PTHR42058">
    <property type="entry name" value="G_PROTEIN_RECEP_F2_4 DOMAIN-CONTAINING PROTEIN"/>
    <property type="match status" value="1"/>
</dbReference>
<proteinExistence type="predicted"/>
<evidence type="ECO:0000313" key="9">
    <source>
        <dbReference type="Proteomes" id="UP000009169"/>
    </source>
</evidence>
<feature type="transmembrane region" description="Helical" evidence="6">
    <location>
        <begin position="93"/>
        <end position="113"/>
    </location>
</feature>
<keyword evidence="2 6" id="KW-0812">Transmembrane</keyword>
<protein>
    <recommendedName>
        <fullName evidence="7">G-protein coupled receptors family 2 profile 2 domain-containing protein</fullName>
    </recommendedName>
</protein>
<keyword evidence="4 6" id="KW-0472">Membrane</keyword>
<gene>
    <name evidence="8" type="ORF">TEQG_06796</name>
</gene>
<dbReference type="GO" id="GO:0004888">
    <property type="term" value="F:transmembrane signaling receptor activity"/>
    <property type="evidence" value="ECO:0007669"/>
    <property type="project" value="InterPro"/>
</dbReference>